<accession>A0A368SSQ8</accession>
<protein>
    <submittedName>
        <fullName evidence="1">Uncharacterized protein</fullName>
    </submittedName>
</protein>
<dbReference type="AlphaFoldDB" id="A0A368SSQ8"/>
<gene>
    <name evidence="1" type="ORF">SETIT_9G452100v2</name>
</gene>
<reference evidence="1" key="2">
    <citation type="submission" date="2015-07" db="EMBL/GenBank/DDBJ databases">
        <authorList>
            <person name="Noorani M."/>
        </authorList>
    </citation>
    <scope>NUCLEOTIDE SEQUENCE</scope>
    <source>
        <strain evidence="1">Yugu1</strain>
    </source>
</reference>
<organism evidence="1">
    <name type="scientific">Setaria italica</name>
    <name type="common">Foxtail millet</name>
    <name type="synonym">Panicum italicum</name>
    <dbReference type="NCBI Taxonomy" id="4555"/>
    <lineage>
        <taxon>Eukaryota</taxon>
        <taxon>Viridiplantae</taxon>
        <taxon>Streptophyta</taxon>
        <taxon>Embryophyta</taxon>
        <taxon>Tracheophyta</taxon>
        <taxon>Spermatophyta</taxon>
        <taxon>Magnoliopsida</taxon>
        <taxon>Liliopsida</taxon>
        <taxon>Poales</taxon>
        <taxon>Poaceae</taxon>
        <taxon>PACMAD clade</taxon>
        <taxon>Panicoideae</taxon>
        <taxon>Panicodae</taxon>
        <taxon>Paniceae</taxon>
        <taxon>Cenchrinae</taxon>
        <taxon>Setaria</taxon>
    </lineage>
</organism>
<name>A0A368SSQ8_SETIT</name>
<sequence>MAADVTGGPRRNNWWTNSISVVTKDKNRMVAALLIYTIWNLWKERNRKIFEGARCSPLKVFNFIRKEVALRQMACGALMIE</sequence>
<reference evidence="1" key="1">
    <citation type="journal article" date="2012" name="Nat. Biotechnol.">
        <title>Reference genome sequence of the model plant Setaria.</title>
        <authorList>
            <person name="Bennetzen J.L."/>
            <person name="Schmutz J."/>
            <person name="Wang H."/>
            <person name="Percifield R."/>
            <person name="Hawkins J."/>
            <person name="Pontaroli A.C."/>
            <person name="Estep M."/>
            <person name="Feng L."/>
            <person name="Vaughn J.N."/>
            <person name="Grimwood J."/>
            <person name="Jenkins J."/>
            <person name="Barry K."/>
            <person name="Lindquist E."/>
            <person name="Hellsten U."/>
            <person name="Deshpande S."/>
            <person name="Wang X."/>
            <person name="Wu X."/>
            <person name="Mitros T."/>
            <person name="Triplett J."/>
            <person name="Yang X."/>
            <person name="Ye C.Y."/>
            <person name="Mauro-Herrera M."/>
            <person name="Wang L."/>
            <person name="Li P."/>
            <person name="Sharma M."/>
            <person name="Sharma R."/>
            <person name="Ronald P.C."/>
            <person name="Panaud O."/>
            <person name="Kellogg E.A."/>
            <person name="Brutnell T.P."/>
            <person name="Doust A.N."/>
            <person name="Tuskan G.A."/>
            <person name="Rokhsar D."/>
            <person name="Devos K.M."/>
        </authorList>
    </citation>
    <scope>NUCLEOTIDE SEQUENCE [LARGE SCALE GENOMIC DNA]</scope>
    <source>
        <strain evidence="1">Yugu1</strain>
    </source>
</reference>
<dbReference type="OrthoDB" id="681034at2759"/>
<dbReference type="EMBL" id="CM003536">
    <property type="protein sequence ID" value="RCV45414.1"/>
    <property type="molecule type" value="Genomic_DNA"/>
</dbReference>
<proteinExistence type="predicted"/>
<evidence type="ECO:0000313" key="1">
    <source>
        <dbReference type="EMBL" id="RCV45414.1"/>
    </source>
</evidence>